<dbReference type="EMBL" id="WTYA01000001">
    <property type="protein sequence ID" value="MXP27535.1"/>
    <property type="molecule type" value="Genomic_DNA"/>
</dbReference>
<keyword evidence="1" id="KW-0812">Transmembrane</keyword>
<evidence type="ECO:0000313" key="4">
    <source>
        <dbReference type="Proteomes" id="UP000439780"/>
    </source>
</evidence>
<organism evidence="3 4">
    <name type="scientific">Qipengyuania algicida</name>
    <dbReference type="NCBI Taxonomy" id="1836209"/>
    <lineage>
        <taxon>Bacteria</taxon>
        <taxon>Pseudomonadati</taxon>
        <taxon>Pseudomonadota</taxon>
        <taxon>Alphaproteobacteria</taxon>
        <taxon>Sphingomonadales</taxon>
        <taxon>Erythrobacteraceae</taxon>
        <taxon>Qipengyuania</taxon>
    </lineage>
</organism>
<protein>
    <submittedName>
        <fullName evidence="3">Uncharacterized protein</fullName>
    </submittedName>
</protein>
<proteinExistence type="predicted"/>
<dbReference type="AlphaFoldDB" id="A0A845AFF9"/>
<keyword evidence="1" id="KW-0472">Membrane</keyword>
<comment type="caution">
    <text evidence="3">The sequence shown here is derived from an EMBL/GenBank/DDBJ whole genome shotgun (WGS) entry which is preliminary data.</text>
</comment>
<keyword evidence="4" id="KW-1185">Reference proteome</keyword>
<feature type="signal peptide" evidence="2">
    <location>
        <begin position="1"/>
        <end position="24"/>
    </location>
</feature>
<keyword evidence="1" id="KW-1133">Transmembrane helix</keyword>
<feature type="chain" id="PRO_5032892108" evidence="2">
    <location>
        <begin position="25"/>
        <end position="71"/>
    </location>
</feature>
<feature type="transmembrane region" description="Helical" evidence="1">
    <location>
        <begin position="45"/>
        <end position="62"/>
    </location>
</feature>
<evidence type="ECO:0000256" key="2">
    <source>
        <dbReference type="SAM" id="SignalP"/>
    </source>
</evidence>
<evidence type="ECO:0000256" key="1">
    <source>
        <dbReference type="SAM" id="Phobius"/>
    </source>
</evidence>
<keyword evidence="2" id="KW-0732">Signal</keyword>
<gene>
    <name evidence="3" type="ORF">GRI58_01705</name>
</gene>
<dbReference type="RefSeq" id="WP_160751814.1">
    <property type="nucleotide sequence ID" value="NZ_WTYA01000001.1"/>
</dbReference>
<accession>A0A845AFF9</accession>
<sequence>MFRKLALIGSAFALASVPVAGSLAAQGRSSAPVHGANSLSRQNTFVFLGTIAAVALAVVLLPEGNKNPVSP</sequence>
<dbReference type="Proteomes" id="UP000439780">
    <property type="component" value="Unassembled WGS sequence"/>
</dbReference>
<name>A0A845AFF9_9SPHN</name>
<reference evidence="3 4" key="1">
    <citation type="submission" date="2019-12" db="EMBL/GenBank/DDBJ databases">
        <title>Genomic-based taxomic classification of the family Erythrobacteraceae.</title>
        <authorList>
            <person name="Xu L."/>
        </authorList>
    </citation>
    <scope>NUCLEOTIDE SEQUENCE [LARGE SCALE GENOMIC DNA]</scope>
    <source>
        <strain evidence="3 4">KEMB 9005-328</strain>
    </source>
</reference>
<evidence type="ECO:0000313" key="3">
    <source>
        <dbReference type="EMBL" id="MXP27535.1"/>
    </source>
</evidence>